<keyword evidence="1" id="KW-0547">Nucleotide-binding</keyword>
<dbReference type="EC" id="5.1.99.6" evidence="1"/>
<reference evidence="3 4" key="1">
    <citation type="submission" date="2020-08" db="EMBL/GenBank/DDBJ databases">
        <authorList>
            <person name="Ren C."/>
            <person name="Gu Y."/>
            <person name="Xu Y."/>
        </authorList>
    </citation>
    <scope>NUCLEOTIDE SEQUENCE [LARGE SCALE GENOMIC DNA]</scope>
    <source>
        <strain evidence="3 4">LBM18003</strain>
    </source>
</reference>
<evidence type="ECO:0000313" key="3">
    <source>
        <dbReference type="EMBL" id="QNO18745.1"/>
    </source>
</evidence>
<dbReference type="InterPro" id="IPR004443">
    <property type="entry name" value="YjeF_N_dom"/>
</dbReference>
<dbReference type="GO" id="GO:0000166">
    <property type="term" value="F:nucleotide binding"/>
    <property type="evidence" value="ECO:0007669"/>
    <property type="project" value="UniProtKB-KW"/>
</dbReference>
<keyword evidence="1" id="KW-0630">Potassium</keyword>
<dbReference type="RefSeq" id="WP_212507813.1">
    <property type="nucleotide sequence ID" value="NZ_CP060696.1"/>
</dbReference>
<keyword evidence="1" id="KW-0521">NADP</keyword>
<dbReference type="EMBL" id="CP060696">
    <property type="protein sequence ID" value="QNO18745.1"/>
    <property type="molecule type" value="Genomic_DNA"/>
</dbReference>
<dbReference type="NCBIfam" id="TIGR00197">
    <property type="entry name" value="yjeF_nterm"/>
    <property type="match status" value="1"/>
</dbReference>
<feature type="binding site" evidence="1">
    <location>
        <position position="158"/>
    </location>
    <ligand>
        <name>(6S)-NADPHX</name>
        <dbReference type="ChEBI" id="CHEBI:64076"/>
    </ligand>
</feature>
<dbReference type="SUPFAM" id="SSF64153">
    <property type="entry name" value="YjeF N-terminal domain-like"/>
    <property type="match status" value="1"/>
</dbReference>
<keyword evidence="1" id="KW-0520">NAD</keyword>
<dbReference type="HAMAP" id="MF_01966">
    <property type="entry name" value="NADHX_epimerase"/>
    <property type="match status" value="1"/>
</dbReference>
<feature type="binding site" evidence="1">
    <location>
        <position position="161"/>
    </location>
    <ligand>
        <name>K(+)</name>
        <dbReference type="ChEBI" id="CHEBI:29103"/>
    </ligand>
</feature>
<gene>
    <name evidence="1" type="primary">nnrE</name>
    <name evidence="3" type="ORF">H6X83_03685</name>
</gene>
<sequence>MKTVTVAQMKQIEHNAAQSGLSYTQMMENAGTEAAGFLTALQPSVHTITIFAGKGNNAGDGFVAARLLKAAGCNVTIVLSDGVVQTPDARLNLEKAKACGILVLDFAEETACIAEHLKSGTFIIDAIYGTGFHGILRPNMRLITKLINSSDCPVLSLDIPSGVNADSGEADPDAIRAAWTIVFDSLKPAHTLDSSALFCGKIVPVDIGIPEKCHEISE</sequence>
<name>A0A7G9WJ83_9FIRM</name>
<comment type="function">
    <text evidence="1">Catalyzes the epimerization of the S- and R-forms of NAD(P)HX, a damaged form of NAD(P)H that is a result of enzymatic or heat-dependent hydration. This is a prerequisite for the S-specific NAD(P)H-hydrate dehydratase to allow the repair of both epimers of NAD(P)HX.</text>
</comment>
<proteinExistence type="inferred from homology"/>
<feature type="domain" description="YjeF N-terminal" evidence="2">
    <location>
        <begin position="9"/>
        <end position="215"/>
    </location>
</feature>
<feature type="binding site" evidence="1">
    <location>
        <begin position="129"/>
        <end position="135"/>
    </location>
    <ligand>
        <name>(6S)-NADPHX</name>
        <dbReference type="ChEBI" id="CHEBI:64076"/>
    </ligand>
</feature>
<evidence type="ECO:0000256" key="1">
    <source>
        <dbReference type="HAMAP-Rule" id="MF_01966"/>
    </source>
</evidence>
<comment type="catalytic activity">
    <reaction evidence="1">
        <text>(6R)-NADHX = (6S)-NADHX</text>
        <dbReference type="Rhea" id="RHEA:32215"/>
        <dbReference type="ChEBI" id="CHEBI:64074"/>
        <dbReference type="ChEBI" id="CHEBI:64075"/>
        <dbReference type="EC" id="5.1.99.6"/>
    </reaction>
</comment>
<keyword evidence="1" id="KW-0479">Metal-binding</keyword>
<dbReference type="KEGG" id="caml:H6X83_03685"/>
<keyword evidence="4" id="KW-1185">Reference proteome</keyword>
<organism evidence="3 4">
    <name type="scientific">Caproicibacterium amylolyticum</name>
    <dbReference type="NCBI Taxonomy" id="2766537"/>
    <lineage>
        <taxon>Bacteria</taxon>
        <taxon>Bacillati</taxon>
        <taxon>Bacillota</taxon>
        <taxon>Clostridia</taxon>
        <taxon>Eubacteriales</taxon>
        <taxon>Oscillospiraceae</taxon>
        <taxon>Caproicibacterium</taxon>
    </lineage>
</organism>
<dbReference type="Gene3D" id="3.40.50.10260">
    <property type="entry name" value="YjeF N-terminal domain"/>
    <property type="match status" value="1"/>
</dbReference>
<comment type="similarity">
    <text evidence="1">Belongs to the NnrE/AIBP family.</text>
</comment>
<keyword evidence="1 3" id="KW-0413">Isomerase</keyword>
<dbReference type="AlphaFoldDB" id="A0A7G9WJ83"/>
<dbReference type="InterPro" id="IPR036652">
    <property type="entry name" value="YjeF_N_dom_sf"/>
</dbReference>
<comment type="catalytic activity">
    <reaction evidence="1">
        <text>(6R)-NADPHX = (6S)-NADPHX</text>
        <dbReference type="Rhea" id="RHEA:32227"/>
        <dbReference type="ChEBI" id="CHEBI:64076"/>
        <dbReference type="ChEBI" id="CHEBI:64077"/>
        <dbReference type="EC" id="5.1.99.6"/>
    </reaction>
</comment>
<comment type="caution">
    <text evidence="1">Lacks conserved residue(s) required for the propagation of feature annotation.</text>
</comment>
<dbReference type="Proteomes" id="UP000516046">
    <property type="component" value="Chromosome"/>
</dbReference>
<feature type="binding site" evidence="1">
    <location>
        <position position="125"/>
    </location>
    <ligand>
        <name>K(+)</name>
        <dbReference type="ChEBI" id="CHEBI:29103"/>
    </ligand>
</feature>
<accession>A0A7G9WJ83</accession>
<dbReference type="GO" id="GO:0052856">
    <property type="term" value="F:NAD(P)HX epimerase activity"/>
    <property type="evidence" value="ECO:0007669"/>
    <property type="project" value="UniProtKB-UniRule"/>
</dbReference>
<dbReference type="PROSITE" id="PS51385">
    <property type="entry name" value="YJEF_N"/>
    <property type="match status" value="1"/>
</dbReference>
<protein>
    <recommendedName>
        <fullName evidence="1">NAD(P)H-hydrate epimerase</fullName>
        <ecNumber evidence="1">5.1.99.6</ecNumber>
    </recommendedName>
    <alternativeName>
        <fullName evidence="1">NAD(P)HX epimerase</fullName>
    </alternativeName>
</protein>
<dbReference type="Pfam" id="PF03853">
    <property type="entry name" value="YjeF_N"/>
    <property type="match status" value="1"/>
</dbReference>
<evidence type="ECO:0000313" key="4">
    <source>
        <dbReference type="Proteomes" id="UP000516046"/>
    </source>
</evidence>
<feature type="binding site" evidence="1">
    <location>
        <position position="57"/>
    </location>
    <ligand>
        <name>K(+)</name>
        <dbReference type="ChEBI" id="CHEBI:29103"/>
    </ligand>
</feature>
<evidence type="ECO:0000259" key="2">
    <source>
        <dbReference type="PROSITE" id="PS51385"/>
    </source>
</evidence>
<dbReference type="GO" id="GO:0046872">
    <property type="term" value="F:metal ion binding"/>
    <property type="evidence" value="ECO:0007669"/>
    <property type="project" value="UniProtKB-KW"/>
</dbReference>
<comment type="cofactor">
    <cofactor evidence="1">
        <name>K(+)</name>
        <dbReference type="ChEBI" id="CHEBI:29103"/>
    </cofactor>
    <text evidence="1">Binds 1 potassium ion per subunit.</text>
</comment>